<keyword evidence="3" id="KW-1185">Reference proteome</keyword>
<feature type="transmembrane region" description="Helical" evidence="1">
    <location>
        <begin position="20"/>
        <end position="41"/>
    </location>
</feature>
<gene>
    <name evidence="2" type="ORF">D3H65_20505</name>
</gene>
<feature type="transmembrane region" description="Helical" evidence="1">
    <location>
        <begin position="47"/>
        <end position="68"/>
    </location>
</feature>
<dbReference type="Pfam" id="PF07099">
    <property type="entry name" value="DUF1361"/>
    <property type="match status" value="1"/>
</dbReference>
<sequence length="228" mass="26757">MKNIMKPLWQYRQIFLRSEVDRILSLSMLFGALMVFVRILYTGERGYLFLLWNLFLAYIPYFISSWLSRTPSWAAYGRKFALVFLAWLLIVPNTFYILTDLFHLGGHAGAPLWYDLALIISFAWNGLMLGILSIRQMEKIVALYLPGKTDWAFLYPVMVLNALGVYIGRYLRFNSWDVITNPFGLVSDIAQLVWHPWHYREAWAMVICFSVLMTLVYTTLKKISKLIW</sequence>
<accession>A0A3B7MX23</accession>
<keyword evidence="1" id="KW-1133">Transmembrane helix</keyword>
<dbReference type="Proteomes" id="UP000263900">
    <property type="component" value="Chromosome"/>
</dbReference>
<dbReference type="EMBL" id="CP032157">
    <property type="protein sequence ID" value="AXY76225.1"/>
    <property type="molecule type" value="Genomic_DNA"/>
</dbReference>
<feature type="transmembrane region" description="Helical" evidence="1">
    <location>
        <begin position="111"/>
        <end position="132"/>
    </location>
</feature>
<evidence type="ECO:0000256" key="1">
    <source>
        <dbReference type="SAM" id="Phobius"/>
    </source>
</evidence>
<dbReference type="OrthoDB" id="4540541at2"/>
<keyword evidence="1" id="KW-0812">Transmembrane</keyword>
<evidence type="ECO:0000313" key="2">
    <source>
        <dbReference type="EMBL" id="AXY76225.1"/>
    </source>
</evidence>
<feature type="transmembrane region" description="Helical" evidence="1">
    <location>
        <begin position="202"/>
        <end position="220"/>
    </location>
</feature>
<protein>
    <submittedName>
        <fullName evidence="2">DUF1361 domain-containing protein</fullName>
    </submittedName>
</protein>
<keyword evidence="1" id="KW-0472">Membrane</keyword>
<dbReference type="AlphaFoldDB" id="A0A3B7MX23"/>
<dbReference type="InterPro" id="IPR009793">
    <property type="entry name" value="DUF1361"/>
</dbReference>
<organism evidence="2 3">
    <name type="scientific">Paraflavitalea soli</name>
    <dbReference type="NCBI Taxonomy" id="2315862"/>
    <lineage>
        <taxon>Bacteria</taxon>
        <taxon>Pseudomonadati</taxon>
        <taxon>Bacteroidota</taxon>
        <taxon>Chitinophagia</taxon>
        <taxon>Chitinophagales</taxon>
        <taxon>Chitinophagaceae</taxon>
        <taxon>Paraflavitalea</taxon>
    </lineage>
</organism>
<dbReference type="RefSeq" id="WP_119052103.1">
    <property type="nucleotide sequence ID" value="NZ_CP032157.1"/>
</dbReference>
<proteinExistence type="predicted"/>
<dbReference type="KEGG" id="pseg:D3H65_20505"/>
<feature type="transmembrane region" description="Helical" evidence="1">
    <location>
        <begin position="80"/>
        <end position="99"/>
    </location>
</feature>
<feature type="transmembrane region" description="Helical" evidence="1">
    <location>
        <begin position="153"/>
        <end position="171"/>
    </location>
</feature>
<name>A0A3B7MX23_9BACT</name>
<reference evidence="2 3" key="1">
    <citation type="submission" date="2018-09" db="EMBL/GenBank/DDBJ databases">
        <title>Genome sequencing of strain 6GH32-13.</title>
        <authorList>
            <person name="Weon H.-Y."/>
            <person name="Heo J."/>
            <person name="Kwon S.-W."/>
        </authorList>
    </citation>
    <scope>NUCLEOTIDE SEQUENCE [LARGE SCALE GENOMIC DNA]</scope>
    <source>
        <strain evidence="2 3">5GH32-13</strain>
    </source>
</reference>
<evidence type="ECO:0000313" key="3">
    <source>
        <dbReference type="Proteomes" id="UP000263900"/>
    </source>
</evidence>